<keyword evidence="2" id="KW-0004">4Fe-4S</keyword>
<comment type="cofactor">
    <cofactor evidence="1">
        <name>[4Fe-4S] cluster</name>
        <dbReference type="ChEBI" id="CHEBI:49883"/>
    </cofactor>
</comment>
<evidence type="ECO:0000313" key="9">
    <source>
        <dbReference type="EMBL" id="CUU87005.1"/>
    </source>
</evidence>
<accession>A0A0S4RR37</accession>
<dbReference type="SFLD" id="SFLDS00029">
    <property type="entry name" value="Radical_SAM"/>
    <property type="match status" value="1"/>
</dbReference>
<evidence type="ECO:0000256" key="6">
    <source>
        <dbReference type="ARBA" id="ARBA00023014"/>
    </source>
</evidence>
<evidence type="ECO:0000256" key="2">
    <source>
        <dbReference type="ARBA" id="ARBA00022485"/>
    </source>
</evidence>
<comment type="caution">
    <text evidence="8">The sequence shown here is derived from an EMBL/GenBank/DDBJ whole genome shotgun (WGS) entry which is preliminary data.</text>
</comment>
<dbReference type="PANTHER" id="PTHR43787:SF11">
    <property type="entry name" value="UPF0026 PROTEIN SLR1464"/>
    <property type="match status" value="1"/>
</dbReference>
<proteinExistence type="predicted"/>
<dbReference type="CDD" id="cd01335">
    <property type="entry name" value="Radical_SAM"/>
    <property type="match status" value="1"/>
</dbReference>
<dbReference type="GO" id="GO:0046872">
    <property type="term" value="F:metal ion binding"/>
    <property type="evidence" value="ECO:0007669"/>
    <property type="project" value="UniProtKB-KW"/>
</dbReference>
<evidence type="ECO:0000259" key="7">
    <source>
        <dbReference type="PROSITE" id="PS51918"/>
    </source>
</evidence>
<dbReference type="GO" id="GO:0051539">
    <property type="term" value="F:4 iron, 4 sulfur cluster binding"/>
    <property type="evidence" value="ECO:0007669"/>
    <property type="project" value="UniProtKB-KW"/>
</dbReference>
<dbReference type="InterPro" id="IPR013785">
    <property type="entry name" value="Aldolase_TIM"/>
</dbReference>
<keyword evidence="10" id="KW-1185">Reference proteome</keyword>
<dbReference type="Proteomes" id="UP000052245">
    <property type="component" value="Unassembled WGS sequence"/>
</dbReference>
<dbReference type="PROSITE" id="PS51918">
    <property type="entry name" value="RADICAL_SAM"/>
    <property type="match status" value="1"/>
</dbReference>
<sequence length="307" mass="34546">MSYPKKSYKYIFGPVSSRRFGSSLGIDLSPFKKCCNFDCVYCELSRAKVVSMIEEPPLVKDIISELKEALKEFPNVDVITLTANGEPSLYPNLKELIEELNAIKTTQKTLILSNGTAVLHSDKFDALLDLDIVKFSLDSVVQKTFRKIDRAIKNYSTDLIVEKMSEFRDKFRGKLVLEVLVVSGFNDNESEFKALNKAYESIRPDRVDISSIDRPPAHDVKGISSDLLYKLSSLITASKVCVATKKALGEKLDFSLDELRKLLKLRPQSKFDIENNFSPSSKANLDILLSNGEAKEFDLAGVMFYKI</sequence>
<dbReference type="GO" id="GO:0003824">
    <property type="term" value="F:catalytic activity"/>
    <property type="evidence" value="ECO:0007669"/>
    <property type="project" value="InterPro"/>
</dbReference>
<protein>
    <submittedName>
        <fullName evidence="8">Radical SAM domain-containing protein</fullName>
    </submittedName>
</protein>
<dbReference type="RefSeq" id="WP_059434115.1">
    <property type="nucleotide sequence ID" value="NZ_FAUY01000001.1"/>
</dbReference>
<organism evidence="8 10">
    <name type="scientific">Campylobacter hyointestinalis subsp. hyointestinalis</name>
    <dbReference type="NCBI Taxonomy" id="91352"/>
    <lineage>
        <taxon>Bacteria</taxon>
        <taxon>Pseudomonadati</taxon>
        <taxon>Campylobacterota</taxon>
        <taxon>Epsilonproteobacteria</taxon>
        <taxon>Campylobacterales</taxon>
        <taxon>Campylobacteraceae</taxon>
        <taxon>Campylobacter</taxon>
    </lineage>
</organism>
<gene>
    <name evidence="8" type="ORF">ERS686654_00774</name>
    <name evidence="9" type="ORF">ERS739223_01297</name>
</gene>
<dbReference type="InterPro" id="IPR040084">
    <property type="entry name" value="GTPase_Obg"/>
</dbReference>
<dbReference type="PANTHER" id="PTHR43787">
    <property type="entry name" value="FEMO COFACTOR BIOSYNTHESIS PROTEIN NIFB-RELATED"/>
    <property type="match status" value="1"/>
</dbReference>
<evidence type="ECO:0000313" key="10">
    <source>
        <dbReference type="Proteomes" id="UP000052237"/>
    </source>
</evidence>
<name>A0A0S4RR37_CAMHY</name>
<dbReference type="SUPFAM" id="SSF102114">
    <property type="entry name" value="Radical SAM enzymes"/>
    <property type="match status" value="1"/>
</dbReference>
<keyword evidence="4" id="KW-0479">Metal-binding</keyword>
<keyword evidence="6" id="KW-0411">Iron-sulfur</keyword>
<keyword evidence="3" id="KW-0949">S-adenosyl-L-methionine</keyword>
<feature type="domain" description="Radical SAM core" evidence="7">
    <location>
        <begin position="18"/>
        <end position="251"/>
    </location>
</feature>
<keyword evidence="5" id="KW-0408">Iron</keyword>
<dbReference type="Proteomes" id="UP000052237">
    <property type="component" value="Unassembled WGS sequence"/>
</dbReference>
<dbReference type="Gene3D" id="3.20.20.70">
    <property type="entry name" value="Aldolase class I"/>
    <property type="match status" value="1"/>
</dbReference>
<evidence type="ECO:0000313" key="11">
    <source>
        <dbReference type="Proteomes" id="UP000052245"/>
    </source>
</evidence>
<dbReference type="EMBL" id="FAVC01000002">
    <property type="protein sequence ID" value="CUU87005.1"/>
    <property type="molecule type" value="Genomic_DNA"/>
</dbReference>
<reference evidence="10 11" key="1">
    <citation type="submission" date="2015-11" db="EMBL/GenBank/DDBJ databases">
        <authorList>
            <consortium name="Pathogen Informatics"/>
        </authorList>
    </citation>
    <scope>NUCLEOTIDE SEQUENCE [LARGE SCALE GENOMIC DNA]</scope>
    <source>
        <strain evidence="8 10">006A-0059</strain>
        <strain evidence="9 11">007A-0283</strain>
    </source>
</reference>
<dbReference type="EMBL" id="FAVB01000002">
    <property type="protein sequence ID" value="CUU76571.1"/>
    <property type="molecule type" value="Genomic_DNA"/>
</dbReference>
<evidence type="ECO:0000256" key="1">
    <source>
        <dbReference type="ARBA" id="ARBA00001966"/>
    </source>
</evidence>
<evidence type="ECO:0000256" key="4">
    <source>
        <dbReference type="ARBA" id="ARBA00022723"/>
    </source>
</evidence>
<evidence type="ECO:0000256" key="5">
    <source>
        <dbReference type="ARBA" id="ARBA00023004"/>
    </source>
</evidence>
<dbReference type="InterPro" id="IPR058240">
    <property type="entry name" value="rSAM_sf"/>
</dbReference>
<dbReference type="AlphaFoldDB" id="A0A0S4RR37"/>
<evidence type="ECO:0000256" key="3">
    <source>
        <dbReference type="ARBA" id="ARBA00022691"/>
    </source>
</evidence>
<dbReference type="InterPro" id="IPR007197">
    <property type="entry name" value="rSAM"/>
</dbReference>
<dbReference type="Pfam" id="PF04055">
    <property type="entry name" value="Radical_SAM"/>
    <property type="match status" value="1"/>
</dbReference>
<dbReference type="SFLD" id="SFLDG01083">
    <property type="entry name" value="Uncharacterised_Radical_SAM_Su"/>
    <property type="match status" value="1"/>
</dbReference>
<accession>A0A9W5AV53</accession>
<evidence type="ECO:0000313" key="8">
    <source>
        <dbReference type="EMBL" id="CUU76571.1"/>
    </source>
</evidence>